<dbReference type="Pfam" id="PF20074">
    <property type="entry name" value="DUF6470"/>
    <property type="match status" value="1"/>
</dbReference>
<accession>A0A0B5APW7</accession>
<reference evidence="1 2" key="1">
    <citation type="submission" date="2014-08" db="EMBL/GenBank/DDBJ databases">
        <title>Complete genome of a marine bacteria Jeotgalibacillus malaysiensis.</title>
        <authorList>
            <person name="Yaakop A.S."/>
            <person name="Chan K.-G."/>
            <person name="Goh K.M."/>
        </authorList>
    </citation>
    <scope>NUCLEOTIDE SEQUENCE [LARGE SCALE GENOMIC DNA]</scope>
    <source>
        <strain evidence="1 2">D5</strain>
    </source>
</reference>
<dbReference type="KEGG" id="jeo:JMA_28290"/>
<sequence length="187" mass="20982">MNIPQIQINQTQAKIGMESPRGQQQIAQPQAVLDLTQTPSKMSITTTKGWLTIDQTEAWASMDIKPISRRIREWVAEGNQEVLKGMQRVSAEGDELMKIENGGDPIKSIAKRNYEGPPPSFNIGFIPPPFSVKMNYRPGTTDIQFTEGGVENNTRAQKPRISYTPQEVKIHMQQLNSISFSVVNQEI</sequence>
<name>A0A0B5APW7_9BACL</name>
<organism evidence="1 2">
    <name type="scientific">Jeotgalibacillus malaysiensis</name>
    <dbReference type="NCBI Taxonomy" id="1508404"/>
    <lineage>
        <taxon>Bacteria</taxon>
        <taxon>Bacillati</taxon>
        <taxon>Bacillota</taxon>
        <taxon>Bacilli</taxon>
        <taxon>Bacillales</taxon>
        <taxon>Caryophanaceae</taxon>
        <taxon>Jeotgalibacillus</taxon>
    </lineage>
</organism>
<evidence type="ECO:0000313" key="2">
    <source>
        <dbReference type="Proteomes" id="UP000031449"/>
    </source>
</evidence>
<dbReference type="Proteomes" id="UP000031449">
    <property type="component" value="Chromosome"/>
</dbReference>
<dbReference type="HOGENOM" id="CLU_117584_2_0_9"/>
<gene>
    <name evidence="1" type="ORF">JMA_28290</name>
</gene>
<dbReference type="AlphaFoldDB" id="A0A0B5APW7"/>
<dbReference type="OrthoDB" id="2112831at2"/>
<dbReference type="STRING" id="1508404.JMA_28290"/>
<keyword evidence="2" id="KW-1185">Reference proteome</keyword>
<evidence type="ECO:0000313" key="1">
    <source>
        <dbReference type="EMBL" id="AJD92146.1"/>
    </source>
</evidence>
<dbReference type="InterPro" id="IPR045527">
    <property type="entry name" value="DUF6470"/>
</dbReference>
<proteinExistence type="predicted"/>
<protein>
    <submittedName>
        <fullName evidence="1">Uncharacterized protein</fullName>
    </submittedName>
</protein>
<dbReference type="BioCyc" id="JESP1508404:G14D9-12110-MONOMER"/>
<dbReference type="EMBL" id="CP009416">
    <property type="protein sequence ID" value="AJD92146.1"/>
    <property type="molecule type" value="Genomic_DNA"/>
</dbReference>